<reference evidence="1" key="1">
    <citation type="submission" date="2014-12" db="EMBL/GenBank/DDBJ databases">
        <title>Insight into the proteome of Arion vulgaris.</title>
        <authorList>
            <person name="Aradska J."/>
            <person name="Bulat T."/>
            <person name="Smidak R."/>
            <person name="Sarate P."/>
            <person name="Gangsoo J."/>
            <person name="Sialana F."/>
            <person name="Bilban M."/>
            <person name="Lubec G."/>
        </authorList>
    </citation>
    <scope>NUCLEOTIDE SEQUENCE</scope>
    <source>
        <tissue evidence="1">Skin</tissue>
    </source>
</reference>
<gene>
    <name evidence="1" type="primary">ORF74638</name>
</gene>
<organism evidence="1">
    <name type="scientific">Arion vulgaris</name>
    <dbReference type="NCBI Taxonomy" id="1028688"/>
    <lineage>
        <taxon>Eukaryota</taxon>
        <taxon>Metazoa</taxon>
        <taxon>Spiralia</taxon>
        <taxon>Lophotrochozoa</taxon>
        <taxon>Mollusca</taxon>
        <taxon>Gastropoda</taxon>
        <taxon>Heterobranchia</taxon>
        <taxon>Euthyneura</taxon>
        <taxon>Panpulmonata</taxon>
        <taxon>Eupulmonata</taxon>
        <taxon>Stylommatophora</taxon>
        <taxon>Helicina</taxon>
        <taxon>Arionoidea</taxon>
        <taxon>Arionidae</taxon>
        <taxon>Arion</taxon>
    </lineage>
</organism>
<dbReference type="EMBL" id="HACG01023692">
    <property type="protein sequence ID" value="CEK70557.1"/>
    <property type="molecule type" value="Transcribed_RNA"/>
</dbReference>
<evidence type="ECO:0000313" key="1">
    <source>
        <dbReference type="EMBL" id="CEK70557.1"/>
    </source>
</evidence>
<sequence length="91" mass="9720">MSLLKKFMLNKSVNIASSVSVGNGTCLKAVIEGYTQPVVSCVLELTDRGQLEILLVVCLDCNDEPDASSAVHFYLFVVGLAALSDELGEVQ</sequence>
<name>A0A0B6ZQA1_9EUPU</name>
<proteinExistence type="predicted"/>
<accession>A0A0B6ZQA1</accession>
<dbReference type="AlphaFoldDB" id="A0A0B6ZQA1"/>
<protein>
    <submittedName>
        <fullName evidence="1">Uncharacterized protein</fullName>
    </submittedName>
</protein>